<sequence>MRACPSGRPAGIAETNGRGRAPTVVEVAGGSPSAPPRRGGRSARNDQQQQRGRDSRIGGLPLWPLSETSCQSAASSPLRISRIPAALLLPVLHAAWPAAFRRNLFAGQSPPLHDPLPSPRFLEKERPPACIEKPARKTARCVVVARSVGQGSPPITPGSGRRGSPTGKSLGAAGASSQAERMPPGRVCSACARAARLRGTDAKWPKTTRHIELKKKNAIAPKALCTAWPGKFGVESGWNRGQVGWNLGKGPRRPREEAPGQPPGGRMRRRLVERSGRRRQSSAAEGGKRSRPKRTLTIGRPQNKVGGVQLRRPRPSVGEKVSTSRQAARWQTPAKRTTELRKSRPQSPSAKRPRLRTSGIGQRGVSRQTCSPAPDADSAELRQINAERGETKKRNPDKALSLAFLLFRSRSAAGWQKCDGERVVRAPKRDAPAI</sequence>
<feature type="compositionally biased region" description="Basic and acidic residues" evidence="1">
    <location>
        <begin position="385"/>
        <end position="397"/>
    </location>
</feature>
<protein>
    <submittedName>
        <fullName evidence="2">Uncharacterized protein</fullName>
    </submittedName>
</protein>
<feature type="region of interest" description="Disordered" evidence="1">
    <location>
        <begin position="1"/>
        <end position="62"/>
    </location>
</feature>
<evidence type="ECO:0000313" key="2">
    <source>
        <dbReference type="EMBL" id="KAH9383152.1"/>
    </source>
</evidence>
<proteinExistence type="predicted"/>
<name>A0A9J6H897_HAELO</name>
<organism evidence="2 3">
    <name type="scientific">Haemaphysalis longicornis</name>
    <name type="common">Bush tick</name>
    <dbReference type="NCBI Taxonomy" id="44386"/>
    <lineage>
        <taxon>Eukaryota</taxon>
        <taxon>Metazoa</taxon>
        <taxon>Ecdysozoa</taxon>
        <taxon>Arthropoda</taxon>
        <taxon>Chelicerata</taxon>
        <taxon>Arachnida</taxon>
        <taxon>Acari</taxon>
        <taxon>Parasitiformes</taxon>
        <taxon>Ixodida</taxon>
        <taxon>Ixodoidea</taxon>
        <taxon>Ixodidae</taxon>
        <taxon>Haemaphysalinae</taxon>
        <taxon>Haemaphysalis</taxon>
    </lineage>
</organism>
<feature type="region of interest" description="Disordered" evidence="1">
    <location>
        <begin position="236"/>
        <end position="397"/>
    </location>
</feature>
<accession>A0A9J6H897</accession>
<dbReference type="Proteomes" id="UP000821853">
    <property type="component" value="Unassembled WGS sequence"/>
</dbReference>
<feature type="region of interest" description="Disordered" evidence="1">
    <location>
        <begin position="148"/>
        <end position="184"/>
    </location>
</feature>
<dbReference type="EMBL" id="JABSTR010000988">
    <property type="protein sequence ID" value="KAH9383152.1"/>
    <property type="molecule type" value="Genomic_DNA"/>
</dbReference>
<keyword evidence="3" id="KW-1185">Reference proteome</keyword>
<comment type="caution">
    <text evidence="2">The sequence shown here is derived from an EMBL/GenBank/DDBJ whole genome shotgun (WGS) entry which is preliminary data.</text>
</comment>
<reference evidence="2 3" key="1">
    <citation type="journal article" date="2020" name="Cell">
        <title>Large-Scale Comparative Analyses of Tick Genomes Elucidate Their Genetic Diversity and Vector Capacities.</title>
        <authorList>
            <consortium name="Tick Genome and Microbiome Consortium (TIGMIC)"/>
            <person name="Jia N."/>
            <person name="Wang J."/>
            <person name="Shi W."/>
            <person name="Du L."/>
            <person name="Sun Y."/>
            <person name="Zhan W."/>
            <person name="Jiang J.F."/>
            <person name="Wang Q."/>
            <person name="Zhang B."/>
            <person name="Ji P."/>
            <person name="Bell-Sakyi L."/>
            <person name="Cui X.M."/>
            <person name="Yuan T.T."/>
            <person name="Jiang B.G."/>
            <person name="Yang W.F."/>
            <person name="Lam T.T."/>
            <person name="Chang Q.C."/>
            <person name="Ding S.J."/>
            <person name="Wang X.J."/>
            <person name="Zhu J.G."/>
            <person name="Ruan X.D."/>
            <person name="Zhao L."/>
            <person name="Wei J.T."/>
            <person name="Ye R.Z."/>
            <person name="Que T.C."/>
            <person name="Du C.H."/>
            <person name="Zhou Y.H."/>
            <person name="Cheng J.X."/>
            <person name="Dai P.F."/>
            <person name="Guo W.B."/>
            <person name="Han X.H."/>
            <person name="Huang E.J."/>
            <person name="Li L.F."/>
            <person name="Wei W."/>
            <person name="Gao Y.C."/>
            <person name="Liu J.Z."/>
            <person name="Shao H.Z."/>
            <person name="Wang X."/>
            <person name="Wang C.C."/>
            <person name="Yang T.C."/>
            <person name="Huo Q.B."/>
            <person name="Li W."/>
            <person name="Chen H.Y."/>
            <person name="Chen S.E."/>
            <person name="Zhou L.G."/>
            <person name="Ni X.B."/>
            <person name="Tian J.H."/>
            <person name="Sheng Y."/>
            <person name="Liu T."/>
            <person name="Pan Y.S."/>
            <person name="Xia L.Y."/>
            <person name="Li J."/>
            <person name="Zhao F."/>
            <person name="Cao W.C."/>
        </authorList>
    </citation>
    <scope>NUCLEOTIDE SEQUENCE [LARGE SCALE GENOMIC DNA]</scope>
    <source>
        <strain evidence="2">HaeL-2018</strain>
    </source>
</reference>
<evidence type="ECO:0000313" key="3">
    <source>
        <dbReference type="Proteomes" id="UP000821853"/>
    </source>
</evidence>
<dbReference type="VEuPathDB" id="VectorBase:HLOH_044644"/>
<dbReference type="AlphaFoldDB" id="A0A9J6H897"/>
<evidence type="ECO:0000256" key="1">
    <source>
        <dbReference type="SAM" id="MobiDB-lite"/>
    </source>
</evidence>
<gene>
    <name evidence="2" type="ORF">HPB48_023978</name>
</gene>